<evidence type="ECO:0000313" key="10">
    <source>
        <dbReference type="Proteomes" id="UP000784294"/>
    </source>
</evidence>
<keyword evidence="6" id="KW-0067">ATP-binding</keyword>
<dbReference type="Proteomes" id="UP000784294">
    <property type="component" value="Unassembled WGS sequence"/>
</dbReference>
<evidence type="ECO:0000256" key="1">
    <source>
        <dbReference type="ARBA" id="ARBA00011903"/>
    </source>
</evidence>
<keyword evidence="5" id="KW-0418">Kinase</keyword>
<dbReference type="Pfam" id="PF22931">
    <property type="entry name" value="SAM_TNK"/>
    <property type="match status" value="1"/>
</dbReference>
<evidence type="ECO:0000256" key="3">
    <source>
        <dbReference type="ARBA" id="ARBA00022679"/>
    </source>
</evidence>
<evidence type="ECO:0000256" key="4">
    <source>
        <dbReference type="ARBA" id="ARBA00022741"/>
    </source>
</evidence>
<dbReference type="GO" id="GO:0005524">
    <property type="term" value="F:ATP binding"/>
    <property type="evidence" value="ECO:0007669"/>
    <property type="project" value="UniProtKB-KW"/>
</dbReference>
<sequence length="220" mass="24569">MIRAVHQLKYVEDSDLDEMRMSRPEKRRLRKYFERECPQTAMGKLKKRLARSTTNWAFNIPGSLSIRSPNGGHLDDSPSGSNLEFDDMCSTASLGSVELLDRFCMDRQRYKEEAFSATGRQNRERNGGQIFASRRSGKGSLVSRLREASLPPPCIGTFATPPSTYISVTTTSGPDASGLGYRAIPASRIETTSYLGEGEFGSVFQVRVKINICCPIFYMN</sequence>
<evidence type="ECO:0000256" key="2">
    <source>
        <dbReference type="ARBA" id="ARBA00022443"/>
    </source>
</evidence>
<organism evidence="9 10">
    <name type="scientific">Protopolystoma xenopodis</name>
    <dbReference type="NCBI Taxonomy" id="117903"/>
    <lineage>
        <taxon>Eukaryota</taxon>
        <taxon>Metazoa</taxon>
        <taxon>Spiralia</taxon>
        <taxon>Lophotrochozoa</taxon>
        <taxon>Platyhelminthes</taxon>
        <taxon>Monogenea</taxon>
        <taxon>Polyopisthocotylea</taxon>
        <taxon>Polystomatidea</taxon>
        <taxon>Polystomatidae</taxon>
        <taxon>Protopolystoma</taxon>
    </lineage>
</organism>
<dbReference type="InterPro" id="IPR055175">
    <property type="entry name" value="ACK/TNK-like_SAM"/>
</dbReference>
<dbReference type="OrthoDB" id="4062651at2759"/>
<dbReference type="AlphaFoldDB" id="A0A448WCH7"/>
<evidence type="ECO:0000256" key="6">
    <source>
        <dbReference type="ARBA" id="ARBA00022840"/>
    </source>
</evidence>
<keyword evidence="4" id="KW-0547">Nucleotide-binding</keyword>
<gene>
    <name evidence="9" type="ORF">PXEA_LOCUS1876</name>
</gene>
<dbReference type="EMBL" id="CAAALY010003960">
    <property type="protein sequence ID" value="VEL08436.1"/>
    <property type="molecule type" value="Genomic_DNA"/>
</dbReference>
<comment type="caution">
    <text evidence="9">The sequence shown here is derived from an EMBL/GenBank/DDBJ whole genome shotgun (WGS) entry which is preliminary data.</text>
</comment>
<dbReference type="GO" id="GO:0004715">
    <property type="term" value="F:non-membrane spanning protein tyrosine kinase activity"/>
    <property type="evidence" value="ECO:0007669"/>
    <property type="project" value="UniProtKB-EC"/>
</dbReference>
<keyword evidence="10" id="KW-1185">Reference proteome</keyword>
<protein>
    <recommendedName>
        <fullName evidence="1">non-specific protein-tyrosine kinase</fullName>
        <ecNumber evidence="1">2.7.10.2</ecNumber>
    </recommendedName>
</protein>
<proteinExistence type="predicted"/>
<evidence type="ECO:0000256" key="5">
    <source>
        <dbReference type="ARBA" id="ARBA00022777"/>
    </source>
</evidence>
<keyword evidence="3" id="KW-0808">Transferase</keyword>
<evidence type="ECO:0000313" key="9">
    <source>
        <dbReference type="EMBL" id="VEL08436.1"/>
    </source>
</evidence>
<dbReference type="EC" id="2.7.10.2" evidence="1"/>
<reference evidence="9" key="1">
    <citation type="submission" date="2018-11" db="EMBL/GenBank/DDBJ databases">
        <authorList>
            <consortium name="Pathogen Informatics"/>
        </authorList>
    </citation>
    <scope>NUCLEOTIDE SEQUENCE</scope>
</reference>
<name>A0A448WCH7_9PLAT</name>
<accession>A0A448WCH7</accession>
<feature type="domain" description="ACK/TNK-like SAM" evidence="8">
    <location>
        <begin position="2"/>
        <end position="34"/>
    </location>
</feature>
<keyword evidence="2" id="KW-0728">SH3 domain</keyword>
<keyword evidence="7" id="KW-0829">Tyrosine-protein kinase</keyword>
<evidence type="ECO:0000259" key="8">
    <source>
        <dbReference type="Pfam" id="PF22931"/>
    </source>
</evidence>
<evidence type="ECO:0000256" key="7">
    <source>
        <dbReference type="ARBA" id="ARBA00023137"/>
    </source>
</evidence>